<dbReference type="AlphaFoldDB" id="A0A8H7YZ44"/>
<proteinExistence type="predicted"/>
<organism evidence="1 2">
    <name type="scientific">Ajellomyces capsulatus</name>
    <name type="common">Darling's disease fungus</name>
    <name type="synonym">Histoplasma capsulatum</name>
    <dbReference type="NCBI Taxonomy" id="5037"/>
    <lineage>
        <taxon>Eukaryota</taxon>
        <taxon>Fungi</taxon>
        <taxon>Dikarya</taxon>
        <taxon>Ascomycota</taxon>
        <taxon>Pezizomycotina</taxon>
        <taxon>Eurotiomycetes</taxon>
        <taxon>Eurotiomycetidae</taxon>
        <taxon>Onygenales</taxon>
        <taxon>Ajellomycetaceae</taxon>
        <taxon>Histoplasma</taxon>
    </lineage>
</organism>
<gene>
    <name evidence="1" type="ORF">I7I52_08879</name>
</gene>
<evidence type="ECO:0000313" key="1">
    <source>
        <dbReference type="EMBL" id="KAG5298797.1"/>
    </source>
</evidence>
<dbReference type="Proteomes" id="UP000670092">
    <property type="component" value="Unassembled WGS sequence"/>
</dbReference>
<dbReference type="OrthoDB" id="5238185at2759"/>
<sequence>MKCICAGRYGWRRILPRNRPTGPSCGIGYDTGLMAWNQNLPRASEYITPRPSTDRPPASPFPCPCPFPLAYCTS</sequence>
<accession>A0A8H7YZ44</accession>
<reference evidence="1 2" key="1">
    <citation type="submission" date="2021-01" db="EMBL/GenBank/DDBJ databases">
        <title>Chromosome-level genome assembly of a human fungal pathogen reveals clustering of transcriptionally co-regulated genes.</title>
        <authorList>
            <person name="Voorhies M."/>
            <person name="Cohen S."/>
            <person name="Shea T.P."/>
            <person name="Petrus S."/>
            <person name="Munoz J.F."/>
            <person name="Poplawski S."/>
            <person name="Goldman W.E."/>
            <person name="Michael T."/>
            <person name="Cuomo C.A."/>
            <person name="Sil A."/>
            <person name="Beyhan S."/>
        </authorList>
    </citation>
    <scope>NUCLEOTIDE SEQUENCE [LARGE SCALE GENOMIC DNA]</scope>
    <source>
        <strain evidence="1 2">G184AR</strain>
    </source>
</reference>
<protein>
    <submittedName>
        <fullName evidence="1">Uncharacterized protein</fullName>
    </submittedName>
</protein>
<dbReference type="EMBL" id="JAEVHI010000002">
    <property type="protein sequence ID" value="KAG5298797.1"/>
    <property type="molecule type" value="Genomic_DNA"/>
</dbReference>
<evidence type="ECO:0000313" key="2">
    <source>
        <dbReference type="Proteomes" id="UP000670092"/>
    </source>
</evidence>
<name>A0A8H7YZ44_AJECA</name>
<dbReference type="VEuPathDB" id="FungiDB:I7I52_08879"/>
<comment type="caution">
    <text evidence="1">The sequence shown here is derived from an EMBL/GenBank/DDBJ whole genome shotgun (WGS) entry which is preliminary data.</text>
</comment>